<protein>
    <submittedName>
        <fullName evidence="2">Uncharacterized protein</fullName>
    </submittedName>
</protein>
<dbReference type="EMBL" id="JBBXMP010000599">
    <property type="protein sequence ID" value="KAL0057291.1"/>
    <property type="molecule type" value="Genomic_DNA"/>
</dbReference>
<organism evidence="2 3">
    <name type="scientific">Marasmius tenuissimus</name>
    <dbReference type="NCBI Taxonomy" id="585030"/>
    <lineage>
        <taxon>Eukaryota</taxon>
        <taxon>Fungi</taxon>
        <taxon>Dikarya</taxon>
        <taxon>Basidiomycota</taxon>
        <taxon>Agaricomycotina</taxon>
        <taxon>Agaricomycetes</taxon>
        <taxon>Agaricomycetidae</taxon>
        <taxon>Agaricales</taxon>
        <taxon>Marasmiineae</taxon>
        <taxon>Marasmiaceae</taxon>
        <taxon>Marasmius</taxon>
    </lineage>
</organism>
<dbReference type="Proteomes" id="UP001437256">
    <property type="component" value="Unassembled WGS sequence"/>
</dbReference>
<evidence type="ECO:0000313" key="2">
    <source>
        <dbReference type="EMBL" id="KAL0057291.1"/>
    </source>
</evidence>
<evidence type="ECO:0000256" key="1">
    <source>
        <dbReference type="SAM" id="MobiDB-lite"/>
    </source>
</evidence>
<proteinExistence type="predicted"/>
<gene>
    <name evidence="2" type="ORF">AAF712_016076</name>
</gene>
<feature type="region of interest" description="Disordered" evidence="1">
    <location>
        <begin position="106"/>
        <end position="128"/>
    </location>
</feature>
<feature type="region of interest" description="Disordered" evidence="1">
    <location>
        <begin position="38"/>
        <end position="67"/>
    </location>
</feature>
<reference evidence="2 3" key="1">
    <citation type="submission" date="2024-05" db="EMBL/GenBank/DDBJ databases">
        <title>A draft genome resource for the thread blight pathogen Marasmius tenuissimus strain MS-2.</title>
        <authorList>
            <person name="Yulfo-Soto G.E."/>
            <person name="Baruah I.K."/>
            <person name="Amoako-Attah I."/>
            <person name="Bukari Y."/>
            <person name="Meinhardt L.W."/>
            <person name="Bailey B.A."/>
            <person name="Cohen S.P."/>
        </authorList>
    </citation>
    <scope>NUCLEOTIDE SEQUENCE [LARGE SCALE GENOMIC DNA]</scope>
    <source>
        <strain evidence="2 3">MS-2</strain>
    </source>
</reference>
<sequence length="259" mass="29531">FLKVPPSTPAATAPNASTSILRSASSLSFNSITPDTPKLMFGTPSTPASNSLSSLYPQTPRSTDFSVPPIAHTTKLADPLHVNTSYSPLFGSLGLDAMTLDSPFIPAMDHEHDEPEKTRTRKPRRTPAEKTREILQMLNQEYQMTVWELIQNILIMTAFDYHLVGLYRSDSKRLEQLLDALWDIGPIRERMSKRMQPVALEQVPERVHQEFSKVKSERYFYWHQVTPEVLQTYNFRHEMQAAYRRCYCSGSSYAFAALQ</sequence>
<feature type="non-terminal residue" evidence="2">
    <location>
        <position position="1"/>
    </location>
</feature>
<evidence type="ECO:0000313" key="3">
    <source>
        <dbReference type="Proteomes" id="UP001437256"/>
    </source>
</evidence>
<accession>A0ABR2Z6L9</accession>
<comment type="caution">
    <text evidence="2">The sequence shown here is derived from an EMBL/GenBank/DDBJ whole genome shotgun (WGS) entry which is preliminary data.</text>
</comment>
<keyword evidence="3" id="KW-1185">Reference proteome</keyword>
<name>A0ABR2Z6L9_9AGAR</name>
<feature type="compositionally biased region" description="Polar residues" evidence="1">
    <location>
        <begin position="43"/>
        <end position="65"/>
    </location>
</feature>
<feature type="compositionally biased region" description="Basic and acidic residues" evidence="1">
    <location>
        <begin position="108"/>
        <end position="118"/>
    </location>
</feature>